<name>A0A1V9VCP6_9BACT</name>
<evidence type="ECO:0000256" key="3">
    <source>
        <dbReference type="ARBA" id="ARBA00023015"/>
    </source>
</evidence>
<dbReference type="SUPFAM" id="SSF53383">
    <property type="entry name" value="PLP-dependent transferases"/>
    <property type="match status" value="1"/>
</dbReference>
<keyword evidence="5" id="KW-0804">Transcription</keyword>
<accession>A0A1V9VCP6</accession>
<evidence type="ECO:0000259" key="6">
    <source>
        <dbReference type="PROSITE" id="PS50949"/>
    </source>
</evidence>
<dbReference type="PROSITE" id="PS50949">
    <property type="entry name" value="HTH_GNTR"/>
    <property type="match status" value="1"/>
</dbReference>
<dbReference type="EMBL" id="LNTC01000025">
    <property type="protein sequence ID" value="OQR41841.1"/>
    <property type="molecule type" value="Genomic_DNA"/>
</dbReference>
<reference evidence="7 8" key="1">
    <citation type="submission" date="2017-04" db="EMBL/GenBank/DDBJ databases">
        <title>Accumulation and expression of multiple antibiotic resistance genes in Arcobacter cryaerophilus that thrives in sewage.</title>
        <authorList>
            <person name="Millar J.A."/>
            <person name="Raghavan R."/>
        </authorList>
    </citation>
    <scope>NUCLEOTIDE SEQUENCE [LARGE SCALE GENOMIC DNA]</scope>
    <source>
        <strain evidence="7 8">AZT-1</strain>
    </source>
</reference>
<dbReference type="Pfam" id="PF00155">
    <property type="entry name" value="Aminotran_1_2"/>
    <property type="match status" value="1"/>
</dbReference>
<organism evidence="7 8">
    <name type="scientific">Aliarcobacter cryaerophilus</name>
    <dbReference type="NCBI Taxonomy" id="28198"/>
    <lineage>
        <taxon>Bacteria</taxon>
        <taxon>Pseudomonadati</taxon>
        <taxon>Campylobacterota</taxon>
        <taxon>Epsilonproteobacteria</taxon>
        <taxon>Campylobacterales</taxon>
        <taxon>Arcobacteraceae</taxon>
        <taxon>Aliarcobacter</taxon>
    </lineage>
</organism>
<dbReference type="InterPro" id="IPR036390">
    <property type="entry name" value="WH_DNA-bd_sf"/>
</dbReference>
<keyword evidence="4" id="KW-0238">DNA-binding</keyword>
<evidence type="ECO:0000313" key="8">
    <source>
        <dbReference type="Proteomes" id="UP000192599"/>
    </source>
</evidence>
<dbReference type="InterPro" id="IPR015421">
    <property type="entry name" value="PyrdxlP-dep_Trfase_major"/>
</dbReference>
<evidence type="ECO:0000256" key="2">
    <source>
        <dbReference type="ARBA" id="ARBA00022898"/>
    </source>
</evidence>
<dbReference type="Gene3D" id="1.10.10.10">
    <property type="entry name" value="Winged helix-like DNA-binding domain superfamily/Winged helix DNA-binding domain"/>
    <property type="match status" value="1"/>
</dbReference>
<comment type="similarity">
    <text evidence="1">In the C-terminal section; belongs to the class-I pyridoxal-phosphate-dependent aminotransferase family.</text>
</comment>
<dbReference type="PANTHER" id="PTHR46577">
    <property type="entry name" value="HTH-TYPE TRANSCRIPTIONAL REGULATORY PROTEIN GABR"/>
    <property type="match status" value="1"/>
</dbReference>
<evidence type="ECO:0000256" key="4">
    <source>
        <dbReference type="ARBA" id="ARBA00023125"/>
    </source>
</evidence>
<dbReference type="InterPro" id="IPR004839">
    <property type="entry name" value="Aminotransferase_I/II_large"/>
</dbReference>
<gene>
    <name evidence="7" type="ORF">AS859_03445</name>
</gene>
<comment type="caution">
    <text evidence="7">The sequence shown here is derived from an EMBL/GenBank/DDBJ whole genome shotgun (WGS) entry which is preliminary data.</text>
</comment>
<dbReference type="GO" id="GO:0003700">
    <property type="term" value="F:DNA-binding transcription factor activity"/>
    <property type="evidence" value="ECO:0007669"/>
    <property type="project" value="InterPro"/>
</dbReference>
<evidence type="ECO:0000256" key="5">
    <source>
        <dbReference type="ARBA" id="ARBA00023163"/>
    </source>
</evidence>
<dbReference type="CDD" id="cd00609">
    <property type="entry name" value="AAT_like"/>
    <property type="match status" value="1"/>
</dbReference>
<dbReference type="Proteomes" id="UP000192599">
    <property type="component" value="Unassembled WGS sequence"/>
</dbReference>
<dbReference type="Pfam" id="PF00392">
    <property type="entry name" value="GntR"/>
    <property type="match status" value="1"/>
</dbReference>
<evidence type="ECO:0000256" key="1">
    <source>
        <dbReference type="ARBA" id="ARBA00005384"/>
    </source>
</evidence>
<sequence>MYSLNKENPKPLYIQLYEQMKNDIIENYRVGDKLPSVRKMSSTYNISKTTVETTYSQLVAEGYIESYPNSGFRVENINELKFKTKNINTNITMDEMKEIDWLYDFYPSKLSKDSFPLKLWKRLFTKYIDESLDLGAYSNPQGEEGLREEITKYLKNSRGVSCNKNQIIIGCGFSELMEIVARILKKIDINSFAIENPGYHIAKNVFENYAFEINKIPLNNDGIKIDELEKTNSKVVYVTPSHQYPTGVTIPITNRYKLLDWAKNNDSFIIEDDYDSELNYINRPIPSLQGLDTQNRVIYIGTFSKSLSASLRVGYVVLPNSLMDIYYKFENKHSTVPIMTQKILEKFISEGHWDKHLRKIRTINSKKHNLMKSELLSKLGDTVKIESFGGGLSIVINPKVAMDMEKLKSLATKEKIKIYFAKDISGGDWDAIRMGFGGFKQNEIEDAINAFSKIWFASLIG</sequence>
<feature type="domain" description="HTH gntR-type" evidence="6">
    <location>
        <begin position="10"/>
        <end position="77"/>
    </location>
</feature>
<dbReference type="GO" id="GO:0030170">
    <property type="term" value="F:pyridoxal phosphate binding"/>
    <property type="evidence" value="ECO:0007669"/>
    <property type="project" value="InterPro"/>
</dbReference>
<dbReference type="SMART" id="SM00345">
    <property type="entry name" value="HTH_GNTR"/>
    <property type="match status" value="1"/>
</dbReference>
<keyword evidence="2" id="KW-0663">Pyridoxal phosphate</keyword>
<dbReference type="InterPro" id="IPR000524">
    <property type="entry name" value="Tscrpt_reg_HTH_GntR"/>
</dbReference>
<dbReference type="GO" id="GO:0003677">
    <property type="term" value="F:DNA binding"/>
    <property type="evidence" value="ECO:0007669"/>
    <property type="project" value="UniProtKB-KW"/>
</dbReference>
<dbReference type="InterPro" id="IPR051446">
    <property type="entry name" value="HTH_trans_reg/aminotransferase"/>
</dbReference>
<keyword evidence="3" id="KW-0805">Transcription regulation</keyword>
<dbReference type="InterPro" id="IPR036388">
    <property type="entry name" value="WH-like_DNA-bd_sf"/>
</dbReference>
<dbReference type="PANTHER" id="PTHR46577:SF1">
    <property type="entry name" value="HTH-TYPE TRANSCRIPTIONAL REGULATORY PROTEIN GABR"/>
    <property type="match status" value="1"/>
</dbReference>
<dbReference type="Gene3D" id="3.40.640.10">
    <property type="entry name" value="Type I PLP-dependent aspartate aminotransferase-like (Major domain)"/>
    <property type="match status" value="1"/>
</dbReference>
<protein>
    <submittedName>
        <fullName evidence="7">GntR family transcriptional regulator</fullName>
    </submittedName>
</protein>
<proteinExistence type="inferred from homology"/>
<dbReference type="SUPFAM" id="SSF46785">
    <property type="entry name" value="Winged helix' DNA-binding domain"/>
    <property type="match status" value="1"/>
</dbReference>
<dbReference type="InterPro" id="IPR015424">
    <property type="entry name" value="PyrdxlP-dep_Trfase"/>
</dbReference>
<dbReference type="AlphaFoldDB" id="A0A1V9VCP6"/>
<evidence type="ECO:0000313" key="7">
    <source>
        <dbReference type="EMBL" id="OQR41841.1"/>
    </source>
</evidence>
<dbReference type="CDD" id="cd07377">
    <property type="entry name" value="WHTH_GntR"/>
    <property type="match status" value="1"/>
</dbReference>